<reference evidence="4 5" key="1">
    <citation type="submission" date="2014-08" db="EMBL/GenBank/DDBJ databases">
        <title>Fervidobacterium pennivorans DYC genome.</title>
        <authorList>
            <person name="Wushke S."/>
        </authorList>
    </citation>
    <scope>NUCLEOTIDE SEQUENCE [LARGE SCALE GENOMIC DNA]</scope>
    <source>
        <strain evidence="4 5">DYC</strain>
    </source>
</reference>
<dbReference type="Gene3D" id="3.40.1550.10">
    <property type="entry name" value="CheC-like"/>
    <property type="match status" value="1"/>
</dbReference>
<dbReference type="Proteomes" id="UP000077096">
    <property type="component" value="Chromosome"/>
</dbReference>
<dbReference type="CDD" id="cd17909">
    <property type="entry name" value="CheC_ClassI"/>
    <property type="match status" value="1"/>
</dbReference>
<dbReference type="GO" id="GO:0016787">
    <property type="term" value="F:hydrolase activity"/>
    <property type="evidence" value="ECO:0007669"/>
    <property type="project" value="UniProtKB-KW"/>
</dbReference>
<organism evidence="4 5">
    <name type="scientific">Fervidobacterium pennivorans</name>
    <dbReference type="NCBI Taxonomy" id="93466"/>
    <lineage>
        <taxon>Bacteria</taxon>
        <taxon>Thermotogati</taxon>
        <taxon>Thermotogota</taxon>
        <taxon>Thermotogae</taxon>
        <taxon>Thermotogales</taxon>
        <taxon>Fervidobacteriaceae</taxon>
        <taxon>Fervidobacterium</taxon>
    </lineage>
</organism>
<evidence type="ECO:0000256" key="2">
    <source>
        <dbReference type="ARBA" id="ARBA00022801"/>
    </source>
</evidence>
<dbReference type="InterPro" id="IPR053645">
    <property type="entry name" value="CheY-P_phosphatase_CheC"/>
</dbReference>
<dbReference type="KEGG" id="fng:JM64_01375"/>
<keyword evidence="1" id="KW-0145">Chemotaxis</keyword>
<feature type="domain" description="CheC-like protein" evidence="3">
    <location>
        <begin position="109"/>
        <end position="143"/>
    </location>
</feature>
<dbReference type="PANTHER" id="PTHR43693">
    <property type="entry name" value="PROTEIN PHOSPHATASE CHEZ"/>
    <property type="match status" value="1"/>
</dbReference>
<evidence type="ECO:0000259" key="3">
    <source>
        <dbReference type="Pfam" id="PF04509"/>
    </source>
</evidence>
<evidence type="ECO:0000256" key="1">
    <source>
        <dbReference type="ARBA" id="ARBA00022500"/>
    </source>
</evidence>
<sequence length="204" mass="22259">MLEKLNEAQLDAIKEVGNIGTGNAATALSMMLDKKVEISVPQVKVIPISKIPFLFENPEEVVCSVKMELKEDMTGEILLVFDPKTVKTLARVLTGMEITDITEMDEFTSSMMKEIGNIMCGSYITALAGFTNLFINPEPPELIVDMISAIISEISIPLALAGEENILLVETIIEIEGLEEALQGYLLLVPSVDSLEKLLKALGM</sequence>
<keyword evidence="2" id="KW-0378">Hydrolase</keyword>
<dbReference type="SUPFAM" id="SSF103039">
    <property type="entry name" value="CheC-like"/>
    <property type="match status" value="1"/>
</dbReference>
<dbReference type="NCBIfam" id="NF041093">
    <property type="entry name" value="CheC_Thtogales"/>
    <property type="match status" value="1"/>
</dbReference>
<dbReference type="InterPro" id="IPR007597">
    <property type="entry name" value="CheC"/>
</dbReference>
<dbReference type="Pfam" id="PF04509">
    <property type="entry name" value="CheC"/>
    <property type="match status" value="2"/>
</dbReference>
<accession>A0A172T1J4</accession>
<gene>
    <name evidence="4" type="ORF">JM64_01375</name>
</gene>
<proteinExistence type="predicted"/>
<protein>
    <submittedName>
        <fullName evidence="4">Chemotaxis protein CheY</fullName>
    </submittedName>
</protein>
<dbReference type="InterPro" id="IPR028976">
    <property type="entry name" value="CheC-like_sf"/>
</dbReference>
<evidence type="ECO:0000313" key="4">
    <source>
        <dbReference type="EMBL" id="ANE40812.1"/>
    </source>
</evidence>
<dbReference type="GO" id="GO:0006935">
    <property type="term" value="P:chemotaxis"/>
    <property type="evidence" value="ECO:0007669"/>
    <property type="project" value="UniProtKB-KW"/>
</dbReference>
<dbReference type="AlphaFoldDB" id="A0A172T1J4"/>
<dbReference type="PATRIC" id="fig|93466.3.peg.314"/>
<feature type="domain" description="CheC-like protein" evidence="3">
    <location>
        <begin position="9"/>
        <end position="44"/>
    </location>
</feature>
<dbReference type="OrthoDB" id="9812187at2"/>
<name>A0A172T1J4_FERPE</name>
<dbReference type="PANTHER" id="PTHR43693:SF1">
    <property type="entry name" value="PROTEIN PHOSPHATASE CHEZ"/>
    <property type="match status" value="1"/>
</dbReference>
<evidence type="ECO:0000313" key="5">
    <source>
        <dbReference type="Proteomes" id="UP000077096"/>
    </source>
</evidence>
<dbReference type="EMBL" id="CP011393">
    <property type="protein sequence ID" value="ANE40812.1"/>
    <property type="molecule type" value="Genomic_DNA"/>
</dbReference>
<dbReference type="InterPro" id="IPR050992">
    <property type="entry name" value="CheZ_family_phosphatases"/>
</dbReference>